<dbReference type="AlphaFoldDB" id="A0AAD9A5B1"/>
<proteinExistence type="predicted"/>
<dbReference type="Proteomes" id="UP001243330">
    <property type="component" value="Unassembled WGS sequence"/>
</dbReference>
<gene>
    <name evidence="1" type="ORF">CCHR01_15711</name>
</gene>
<reference evidence="1" key="1">
    <citation type="submission" date="2023-01" db="EMBL/GenBank/DDBJ databases">
        <title>Colletotrichum chrysophilum M932 genome sequence.</title>
        <authorList>
            <person name="Baroncelli R."/>
        </authorList>
    </citation>
    <scope>NUCLEOTIDE SEQUENCE</scope>
    <source>
        <strain evidence="1">M932</strain>
    </source>
</reference>
<name>A0AAD9A5B1_9PEZI</name>
<evidence type="ECO:0000313" key="2">
    <source>
        <dbReference type="Proteomes" id="UP001243330"/>
    </source>
</evidence>
<keyword evidence="2" id="KW-1185">Reference proteome</keyword>
<accession>A0AAD9A5B1</accession>
<organism evidence="1 2">
    <name type="scientific">Colletotrichum chrysophilum</name>
    <dbReference type="NCBI Taxonomy" id="1836956"/>
    <lineage>
        <taxon>Eukaryota</taxon>
        <taxon>Fungi</taxon>
        <taxon>Dikarya</taxon>
        <taxon>Ascomycota</taxon>
        <taxon>Pezizomycotina</taxon>
        <taxon>Sordariomycetes</taxon>
        <taxon>Hypocreomycetidae</taxon>
        <taxon>Glomerellales</taxon>
        <taxon>Glomerellaceae</taxon>
        <taxon>Colletotrichum</taxon>
        <taxon>Colletotrichum gloeosporioides species complex</taxon>
    </lineage>
</organism>
<evidence type="ECO:0000313" key="1">
    <source>
        <dbReference type="EMBL" id="KAK1841673.1"/>
    </source>
</evidence>
<protein>
    <submittedName>
        <fullName evidence="1">Uncharacterized protein</fullName>
    </submittedName>
</protein>
<feature type="non-terminal residue" evidence="1">
    <location>
        <position position="80"/>
    </location>
</feature>
<sequence>MKTCKRCAKKNRSQQGWARWSTVEVPSLPVTVGFEESGSQGLQFRLRQSTTMPVLSCVYDCARRTHKCLLAAGRGCERGG</sequence>
<dbReference type="EMBL" id="JAQOWY010000465">
    <property type="protein sequence ID" value="KAK1841673.1"/>
    <property type="molecule type" value="Genomic_DNA"/>
</dbReference>
<comment type="caution">
    <text evidence="1">The sequence shown here is derived from an EMBL/GenBank/DDBJ whole genome shotgun (WGS) entry which is preliminary data.</text>
</comment>